<dbReference type="EMBL" id="JAPCID010000039">
    <property type="protein sequence ID" value="MDA0140440.1"/>
    <property type="molecule type" value="Genomic_DNA"/>
</dbReference>
<dbReference type="Proteomes" id="UP001147700">
    <property type="component" value="Unassembled WGS sequence"/>
</dbReference>
<protein>
    <submittedName>
        <fullName evidence="2">Nuclear transport factor 2 family protein</fullName>
    </submittedName>
</protein>
<feature type="domain" description="SnoaL-like" evidence="1">
    <location>
        <begin position="7"/>
        <end position="101"/>
    </location>
</feature>
<gene>
    <name evidence="2" type="ORF">OJ962_23280</name>
</gene>
<accession>A0ABT4RQ75</accession>
<evidence type="ECO:0000313" key="2">
    <source>
        <dbReference type="EMBL" id="MDA0140440.1"/>
    </source>
</evidence>
<evidence type="ECO:0000313" key="3">
    <source>
        <dbReference type="Proteomes" id="UP001147700"/>
    </source>
</evidence>
<dbReference type="InterPro" id="IPR032710">
    <property type="entry name" value="NTF2-like_dom_sf"/>
</dbReference>
<organism evidence="2 3">
    <name type="scientific">Solirubrobacter deserti</name>
    <dbReference type="NCBI Taxonomy" id="2282478"/>
    <lineage>
        <taxon>Bacteria</taxon>
        <taxon>Bacillati</taxon>
        <taxon>Actinomycetota</taxon>
        <taxon>Thermoleophilia</taxon>
        <taxon>Solirubrobacterales</taxon>
        <taxon>Solirubrobacteraceae</taxon>
        <taxon>Solirubrobacter</taxon>
    </lineage>
</organism>
<evidence type="ECO:0000259" key="1">
    <source>
        <dbReference type="Pfam" id="PF12680"/>
    </source>
</evidence>
<dbReference type="Gene3D" id="3.10.450.50">
    <property type="match status" value="1"/>
</dbReference>
<sequence>MDTMTTVRRYHDAWTGGDYARAAELLDDDLQVEVPINAYPTKASFAEAVAGFGALARAVELRSALSGGDEAMLLYDMDVEGVGDFRVAEHFTVRDGRIVRIRQVHDTAPLRAA</sequence>
<reference evidence="2" key="1">
    <citation type="submission" date="2022-10" db="EMBL/GenBank/DDBJ databases">
        <title>The WGS of Solirubrobacter sp. CPCC 204708.</title>
        <authorList>
            <person name="Jiang Z."/>
        </authorList>
    </citation>
    <scope>NUCLEOTIDE SEQUENCE</scope>
    <source>
        <strain evidence="2">CPCC 204708</strain>
    </source>
</reference>
<dbReference type="RefSeq" id="WP_202957578.1">
    <property type="nucleotide sequence ID" value="NZ_JAPCID010000039.1"/>
</dbReference>
<dbReference type="InterPro" id="IPR037401">
    <property type="entry name" value="SnoaL-like"/>
</dbReference>
<dbReference type="Pfam" id="PF12680">
    <property type="entry name" value="SnoaL_2"/>
    <property type="match status" value="1"/>
</dbReference>
<proteinExistence type="predicted"/>
<dbReference type="SUPFAM" id="SSF54427">
    <property type="entry name" value="NTF2-like"/>
    <property type="match status" value="1"/>
</dbReference>
<comment type="caution">
    <text evidence="2">The sequence shown here is derived from an EMBL/GenBank/DDBJ whole genome shotgun (WGS) entry which is preliminary data.</text>
</comment>
<keyword evidence="3" id="KW-1185">Reference proteome</keyword>
<name>A0ABT4RQ75_9ACTN</name>